<feature type="chain" id="PRO_5037057909" evidence="1">
    <location>
        <begin position="28"/>
        <end position="199"/>
    </location>
</feature>
<evidence type="ECO:0000313" key="2">
    <source>
        <dbReference type="EMBL" id="MBE6092251.1"/>
    </source>
</evidence>
<proteinExistence type="predicted"/>
<reference evidence="2" key="1">
    <citation type="submission" date="2019-04" db="EMBL/GenBank/DDBJ databases">
        <title>Evolution of Biomass-Degrading Anaerobic Consortia Revealed by Metagenomics.</title>
        <authorList>
            <person name="Peng X."/>
        </authorList>
    </citation>
    <scope>NUCLEOTIDE SEQUENCE</scope>
    <source>
        <strain evidence="2">SIG240</strain>
    </source>
</reference>
<evidence type="ECO:0000313" key="3">
    <source>
        <dbReference type="Proteomes" id="UP000761380"/>
    </source>
</evidence>
<gene>
    <name evidence="2" type="ORF">E7201_03600</name>
</gene>
<keyword evidence="1" id="KW-0732">Signal</keyword>
<protein>
    <submittedName>
        <fullName evidence="2">Uncharacterized protein</fullName>
    </submittedName>
</protein>
<sequence>MNRLLKRIFCLALAFSGLFSFCSFSDAAEIPIDGGLDDFSNPQAPKVIQSNTITKFSLQFKEDMDIDRAGTAMSFPAGEYLLKAERKGDKAQFYLIYDSLDTSKPLIFKQDLPVAALDELQAIIKKKNLAAINGSSLRNSALGTLLIFHVHYDSGERLSVYAEGGAATLPDGWCGTEVFLEFFMEKLQAEEILLGKEGR</sequence>
<dbReference type="EMBL" id="SVBY01000016">
    <property type="protein sequence ID" value="MBE6092251.1"/>
    <property type="molecule type" value="Genomic_DNA"/>
</dbReference>
<dbReference type="Proteomes" id="UP000761380">
    <property type="component" value="Unassembled WGS sequence"/>
</dbReference>
<comment type="caution">
    <text evidence="2">The sequence shown here is derived from an EMBL/GenBank/DDBJ whole genome shotgun (WGS) entry which is preliminary data.</text>
</comment>
<evidence type="ECO:0000256" key="1">
    <source>
        <dbReference type="SAM" id="SignalP"/>
    </source>
</evidence>
<organism evidence="2 3">
    <name type="scientific">Selenomonas ruminantium</name>
    <dbReference type="NCBI Taxonomy" id="971"/>
    <lineage>
        <taxon>Bacteria</taxon>
        <taxon>Bacillati</taxon>
        <taxon>Bacillota</taxon>
        <taxon>Negativicutes</taxon>
        <taxon>Selenomonadales</taxon>
        <taxon>Selenomonadaceae</taxon>
        <taxon>Selenomonas</taxon>
    </lineage>
</organism>
<accession>A0A927WPS9</accession>
<feature type="signal peptide" evidence="1">
    <location>
        <begin position="1"/>
        <end position="27"/>
    </location>
</feature>
<name>A0A927WPS9_SELRU</name>
<dbReference type="AlphaFoldDB" id="A0A927WPS9"/>